<dbReference type="OrthoDB" id="8118055at2759"/>
<dbReference type="AlphaFoldDB" id="A0A7J0GLJ0"/>
<name>A0A7J0GLJ0_9ERIC</name>
<evidence type="ECO:0000313" key="2">
    <source>
        <dbReference type="Proteomes" id="UP000585474"/>
    </source>
</evidence>
<protein>
    <submittedName>
        <fullName evidence="1">Alpha-mannosidase 1</fullName>
    </submittedName>
</protein>
<proteinExistence type="predicted"/>
<keyword evidence="2" id="KW-1185">Reference proteome</keyword>
<organism evidence="1 2">
    <name type="scientific">Actinidia rufa</name>
    <dbReference type="NCBI Taxonomy" id="165716"/>
    <lineage>
        <taxon>Eukaryota</taxon>
        <taxon>Viridiplantae</taxon>
        <taxon>Streptophyta</taxon>
        <taxon>Embryophyta</taxon>
        <taxon>Tracheophyta</taxon>
        <taxon>Spermatophyta</taxon>
        <taxon>Magnoliopsida</taxon>
        <taxon>eudicotyledons</taxon>
        <taxon>Gunneridae</taxon>
        <taxon>Pentapetalae</taxon>
        <taxon>asterids</taxon>
        <taxon>Ericales</taxon>
        <taxon>Actinidiaceae</taxon>
        <taxon>Actinidia</taxon>
    </lineage>
</organism>
<dbReference type="Proteomes" id="UP000585474">
    <property type="component" value="Unassembled WGS sequence"/>
</dbReference>
<gene>
    <name evidence="1" type="ORF">Acr_23g0000170</name>
</gene>
<evidence type="ECO:0000313" key="1">
    <source>
        <dbReference type="EMBL" id="GFZ11632.1"/>
    </source>
</evidence>
<accession>A0A7J0GLJ0</accession>
<dbReference type="EMBL" id="BJWL01000023">
    <property type="protein sequence ID" value="GFZ11632.1"/>
    <property type="molecule type" value="Genomic_DNA"/>
</dbReference>
<reference evidence="1 2" key="1">
    <citation type="submission" date="2019-07" db="EMBL/GenBank/DDBJ databases">
        <title>De Novo Assembly of kiwifruit Actinidia rufa.</title>
        <authorList>
            <person name="Sugita-Konishi S."/>
            <person name="Sato K."/>
            <person name="Mori E."/>
            <person name="Abe Y."/>
            <person name="Kisaki G."/>
            <person name="Hamano K."/>
            <person name="Suezawa K."/>
            <person name="Otani M."/>
            <person name="Fukuda T."/>
            <person name="Manabe T."/>
            <person name="Gomi K."/>
            <person name="Tabuchi M."/>
            <person name="Akimitsu K."/>
            <person name="Kataoka I."/>
        </authorList>
    </citation>
    <scope>NUCLEOTIDE SEQUENCE [LARGE SCALE GENOMIC DNA]</scope>
    <source>
        <strain evidence="2">cv. Fuchu</strain>
    </source>
</reference>
<comment type="caution">
    <text evidence="1">The sequence shown here is derived from an EMBL/GenBank/DDBJ whole genome shotgun (WGS) entry which is preliminary data.</text>
</comment>
<sequence length="129" mass="14424">MDELACFTPGMIALGASGYGPEDSRKFLSLPEEITLDFYESLLGHAITSNSQHLQNWPRRTISSMQDRCLSVRPWGSYHEVAGNRCDGNLIGCIQQATDDCRVGMIRRSRTPWEDVVLSCPDTSNPQVF</sequence>